<evidence type="ECO:0000256" key="5">
    <source>
        <dbReference type="ARBA" id="ARBA00022763"/>
    </source>
</evidence>
<dbReference type="RefSeq" id="WP_406699958.1">
    <property type="nucleotide sequence ID" value="NZ_CP155447.1"/>
</dbReference>
<proteinExistence type="inferred from homology"/>
<evidence type="ECO:0000256" key="2">
    <source>
        <dbReference type="ARBA" id="ARBA00022485"/>
    </source>
</evidence>
<keyword evidence="7 18" id="KW-0347">Helicase</keyword>
<evidence type="ECO:0000256" key="11">
    <source>
        <dbReference type="ARBA" id="ARBA00023125"/>
    </source>
</evidence>
<evidence type="ECO:0000259" key="17">
    <source>
        <dbReference type="PROSITE" id="PS51193"/>
    </source>
</evidence>
<dbReference type="Pfam" id="PF06733">
    <property type="entry name" value="DEAD_2"/>
    <property type="match status" value="1"/>
</dbReference>
<dbReference type="PROSITE" id="PS51193">
    <property type="entry name" value="HELICASE_ATP_BIND_2"/>
    <property type="match status" value="1"/>
</dbReference>
<evidence type="ECO:0000313" key="18">
    <source>
        <dbReference type="EMBL" id="XBH07113.1"/>
    </source>
</evidence>
<evidence type="ECO:0000256" key="13">
    <source>
        <dbReference type="ARBA" id="ARBA00023235"/>
    </source>
</evidence>
<comment type="similarity">
    <text evidence="14">Belongs to the helicase family. DinG subfamily.</text>
</comment>
<dbReference type="SMART" id="SM00488">
    <property type="entry name" value="DEXDc2"/>
    <property type="match status" value="1"/>
</dbReference>
<dbReference type="SMART" id="SM00491">
    <property type="entry name" value="HELICc2"/>
    <property type="match status" value="1"/>
</dbReference>
<dbReference type="GO" id="GO:0006281">
    <property type="term" value="P:DNA repair"/>
    <property type="evidence" value="ECO:0007669"/>
    <property type="project" value="UniProtKB-KW"/>
</dbReference>
<dbReference type="InterPro" id="IPR027417">
    <property type="entry name" value="P-loop_NTPase"/>
</dbReference>
<dbReference type="GO" id="GO:0043139">
    <property type="term" value="F:5'-3' DNA helicase activity"/>
    <property type="evidence" value="ECO:0007669"/>
    <property type="project" value="UniProtKB-EC"/>
</dbReference>
<evidence type="ECO:0000256" key="4">
    <source>
        <dbReference type="ARBA" id="ARBA00022741"/>
    </source>
</evidence>
<evidence type="ECO:0000256" key="1">
    <source>
        <dbReference type="ARBA" id="ARBA00001966"/>
    </source>
</evidence>
<dbReference type="GO" id="GO:0051539">
    <property type="term" value="F:4 iron, 4 sulfur cluster binding"/>
    <property type="evidence" value="ECO:0007669"/>
    <property type="project" value="UniProtKB-KW"/>
</dbReference>
<dbReference type="InterPro" id="IPR014013">
    <property type="entry name" value="Helic_SF1/SF2_ATP-bd_DinG/Rad3"/>
</dbReference>
<dbReference type="PANTHER" id="PTHR11472:SF34">
    <property type="entry name" value="REGULATOR OF TELOMERE ELONGATION HELICASE 1"/>
    <property type="match status" value="1"/>
</dbReference>
<evidence type="ECO:0000256" key="10">
    <source>
        <dbReference type="ARBA" id="ARBA00023014"/>
    </source>
</evidence>
<feature type="domain" description="Helicase ATP-binding" evidence="17">
    <location>
        <begin position="15"/>
        <end position="281"/>
    </location>
</feature>
<dbReference type="InterPro" id="IPR011545">
    <property type="entry name" value="DEAD/DEAH_box_helicase_dom"/>
</dbReference>
<keyword evidence="13" id="KW-0413">Isomerase</keyword>
<dbReference type="EC" id="5.6.2.3" evidence="15"/>
<protein>
    <recommendedName>
        <fullName evidence="15">DNA 5'-3' helicase</fullName>
        <ecNumber evidence="15">5.6.2.3</ecNumber>
    </recommendedName>
</protein>
<dbReference type="PANTHER" id="PTHR11472">
    <property type="entry name" value="DNA REPAIR DEAD HELICASE RAD3/XP-D SUBFAMILY MEMBER"/>
    <property type="match status" value="1"/>
</dbReference>
<dbReference type="AlphaFoldDB" id="A0AAU7CPY2"/>
<keyword evidence="9" id="KW-0408">Iron</keyword>
<reference evidence="18" key="1">
    <citation type="submission" date="2024-05" db="EMBL/GenBank/DDBJ databases">
        <title>Planctomycetes of the genus Singulisphaera possess chitinolytic capabilities.</title>
        <authorList>
            <person name="Ivanova A."/>
        </authorList>
    </citation>
    <scope>NUCLEOTIDE SEQUENCE</scope>
    <source>
        <strain evidence="18">Ch08T</strain>
    </source>
</reference>
<evidence type="ECO:0000256" key="6">
    <source>
        <dbReference type="ARBA" id="ARBA00022801"/>
    </source>
</evidence>
<evidence type="ECO:0000256" key="15">
    <source>
        <dbReference type="ARBA" id="ARBA00044969"/>
    </source>
</evidence>
<dbReference type="InterPro" id="IPR006554">
    <property type="entry name" value="Helicase-like_DEXD_c2"/>
</dbReference>
<keyword evidence="10" id="KW-0411">Iron-sulfur</keyword>
<evidence type="ECO:0000256" key="9">
    <source>
        <dbReference type="ARBA" id="ARBA00023004"/>
    </source>
</evidence>
<evidence type="ECO:0000256" key="14">
    <source>
        <dbReference type="ARBA" id="ARBA00038058"/>
    </source>
</evidence>
<name>A0AAU7CPY2_9BACT</name>
<dbReference type="InterPro" id="IPR045028">
    <property type="entry name" value="DinG/Rad3-like"/>
</dbReference>
<keyword evidence="4" id="KW-0547">Nucleotide-binding</keyword>
<keyword evidence="8" id="KW-0067">ATP-binding</keyword>
<dbReference type="GO" id="GO:0016818">
    <property type="term" value="F:hydrolase activity, acting on acid anhydrides, in phosphorus-containing anhydrides"/>
    <property type="evidence" value="ECO:0007669"/>
    <property type="project" value="InterPro"/>
</dbReference>
<dbReference type="GO" id="GO:0005524">
    <property type="term" value="F:ATP binding"/>
    <property type="evidence" value="ECO:0007669"/>
    <property type="project" value="UniProtKB-KW"/>
</dbReference>
<dbReference type="InterPro" id="IPR014001">
    <property type="entry name" value="Helicase_ATP-bd"/>
</dbReference>
<keyword evidence="3" id="KW-0479">Metal-binding</keyword>
<comment type="catalytic activity">
    <reaction evidence="16">
        <text>ATP + H2O = ADP + phosphate + H(+)</text>
        <dbReference type="Rhea" id="RHEA:13065"/>
        <dbReference type="ChEBI" id="CHEBI:15377"/>
        <dbReference type="ChEBI" id="CHEBI:15378"/>
        <dbReference type="ChEBI" id="CHEBI:30616"/>
        <dbReference type="ChEBI" id="CHEBI:43474"/>
        <dbReference type="ChEBI" id="CHEBI:456216"/>
        <dbReference type="EC" id="5.6.2.3"/>
    </reaction>
</comment>
<organism evidence="18">
    <name type="scientific">Singulisphaera sp. Ch08</name>
    <dbReference type="NCBI Taxonomy" id="3120278"/>
    <lineage>
        <taxon>Bacteria</taxon>
        <taxon>Pseudomonadati</taxon>
        <taxon>Planctomycetota</taxon>
        <taxon>Planctomycetia</taxon>
        <taxon>Isosphaerales</taxon>
        <taxon>Isosphaeraceae</taxon>
        <taxon>Singulisphaera</taxon>
    </lineage>
</organism>
<evidence type="ECO:0000256" key="3">
    <source>
        <dbReference type="ARBA" id="ARBA00022723"/>
    </source>
</evidence>
<keyword evidence="5" id="KW-0227">DNA damage</keyword>
<sequence length="652" mass="72331">MSPLDPVPILGPGGAIARRLPSYESREEQLEMAKAVARAIENKSHLMVEAGTGVGKSFAYLVPAILAAAESGQKKVVVSTHTISLQEQLLQKDLPFLRSVMPQEFSAVLVKGRSNYISLRRLDATVARAGASFSRPEDHDQLSEIRLWSGKTTDGSRADLDFRPAPNVWDAIASENGNCLGRSCPRNKDCFYYKARRRMWTANILVVNHALFMSDLALRNAGASLLPDYDVAIFDEAHTLEAVAGEHLGLKISSGQFDYTLSKLYNDRSRKGLLAYHKLDDAIMQVQRVRSEALNFFDDVAEWQNSQGATNGRLRKPIAWPDTVCEELRKLASAIRHGAETIKAEEQRIELSALEERCLSLASTLSSWLGQKEPDSVHWIELTGGSRRRVTLASAPLDVGATLRRALFDRVPTCILASATLSVGSPPRFDFCKTRLGLTQGESLQLGSPFDFPKQVAIHLKRNLPDPSERSAEFEREAIQAIPHYLEKTQGKAFVLFTSYKMLDAAVRTLTPWFAKQNITLIAQSEGMPRSKMVEAFKADVDSVIFGADSFWQGVDVPGEALSNVIIVRLPFSVPSHPLLEARLESIRRNGGNPFNDYQIPEAVIKLKQGFGRLIRSKTDRGIVVILDPRVLTKPYGRTFLNSLPPCPRIIE</sequence>
<dbReference type="SMART" id="SM00487">
    <property type="entry name" value="DEXDc"/>
    <property type="match status" value="1"/>
</dbReference>
<keyword evidence="6" id="KW-0378">Hydrolase</keyword>
<evidence type="ECO:0000256" key="7">
    <source>
        <dbReference type="ARBA" id="ARBA00022806"/>
    </source>
</evidence>
<dbReference type="Pfam" id="PF13307">
    <property type="entry name" value="Helicase_C_2"/>
    <property type="match status" value="1"/>
</dbReference>
<dbReference type="EMBL" id="CP155447">
    <property type="protein sequence ID" value="XBH07113.1"/>
    <property type="molecule type" value="Genomic_DNA"/>
</dbReference>
<evidence type="ECO:0000256" key="8">
    <source>
        <dbReference type="ARBA" id="ARBA00022840"/>
    </source>
</evidence>
<keyword evidence="11" id="KW-0238">DNA-binding</keyword>
<dbReference type="InterPro" id="IPR006555">
    <property type="entry name" value="ATP-dep_Helicase_C"/>
</dbReference>
<dbReference type="GO" id="GO:0003677">
    <property type="term" value="F:DNA binding"/>
    <property type="evidence" value="ECO:0007669"/>
    <property type="project" value="UniProtKB-KW"/>
</dbReference>
<dbReference type="GO" id="GO:0046872">
    <property type="term" value="F:metal ion binding"/>
    <property type="evidence" value="ECO:0007669"/>
    <property type="project" value="UniProtKB-KW"/>
</dbReference>
<keyword evidence="2" id="KW-0004">4Fe-4S</keyword>
<evidence type="ECO:0000256" key="12">
    <source>
        <dbReference type="ARBA" id="ARBA00023204"/>
    </source>
</evidence>
<keyword evidence="12" id="KW-0234">DNA repair</keyword>
<gene>
    <name evidence="18" type="ORF">V5E97_14040</name>
</gene>
<dbReference type="FunFam" id="3.40.50.300:FF:000437">
    <property type="entry name" value="ATP-dependent DNA helicase DinG"/>
    <property type="match status" value="1"/>
</dbReference>
<dbReference type="Gene3D" id="3.40.50.300">
    <property type="entry name" value="P-loop containing nucleotide triphosphate hydrolases"/>
    <property type="match status" value="2"/>
</dbReference>
<comment type="cofactor">
    <cofactor evidence="1">
        <name>[4Fe-4S] cluster</name>
        <dbReference type="ChEBI" id="CHEBI:49883"/>
    </cofactor>
</comment>
<dbReference type="InterPro" id="IPR010614">
    <property type="entry name" value="RAD3-like_helicase_DEAD"/>
</dbReference>
<accession>A0AAU7CPY2</accession>
<dbReference type="SUPFAM" id="SSF52540">
    <property type="entry name" value="P-loop containing nucleoside triphosphate hydrolases"/>
    <property type="match status" value="2"/>
</dbReference>
<dbReference type="Pfam" id="PF00270">
    <property type="entry name" value="DEAD"/>
    <property type="match status" value="1"/>
</dbReference>
<evidence type="ECO:0000256" key="16">
    <source>
        <dbReference type="ARBA" id="ARBA00048954"/>
    </source>
</evidence>